<feature type="transmembrane region" description="Helical" evidence="1">
    <location>
        <begin position="7"/>
        <end position="34"/>
    </location>
</feature>
<keyword evidence="1" id="KW-0472">Membrane</keyword>
<evidence type="ECO:0000313" key="3">
    <source>
        <dbReference type="Proteomes" id="UP001224845"/>
    </source>
</evidence>
<protein>
    <recommendedName>
        <fullName evidence="4">Magnetosome protein MamI</fullName>
    </recommendedName>
</protein>
<evidence type="ECO:0000313" key="2">
    <source>
        <dbReference type="EMBL" id="MDP9972518.1"/>
    </source>
</evidence>
<dbReference type="Proteomes" id="UP001224845">
    <property type="component" value="Unassembled WGS sequence"/>
</dbReference>
<dbReference type="AlphaFoldDB" id="A0AAW8EI55"/>
<dbReference type="EMBL" id="JAUSRV010000009">
    <property type="protein sequence ID" value="MDP9972518.1"/>
    <property type="molecule type" value="Genomic_DNA"/>
</dbReference>
<comment type="caution">
    <text evidence="2">The sequence shown here is derived from an EMBL/GenBank/DDBJ whole genome shotgun (WGS) entry which is preliminary data.</text>
</comment>
<feature type="transmembrane region" description="Helical" evidence="1">
    <location>
        <begin position="46"/>
        <end position="68"/>
    </location>
</feature>
<dbReference type="RefSeq" id="WP_307595085.1">
    <property type="nucleotide sequence ID" value="NZ_CAXUQE020000001.1"/>
</dbReference>
<sequence length="96" mass="9706">MRLSTVGLVLAVIGAILANIGFVAFLGVAASISGGGGWHDLLPEPMMMGFLLGGPILFLLGVAISLGVKIKAALEKAKARRNAAAVSYSDPESPAS</sequence>
<name>A0AAW8EI55_VARPD</name>
<evidence type="ECO:0008006" key="4">
    <source>
        <dbReference type="Google" id="ProtNLM"/>
    </source>
</evidence>
<keyword evidence="1" id="KW-0812">Transmembrane</keyword>
<organism evidence="2 3">
    <name type="scientific">Variovorax paradoxus</name>
    <dbReference type="NCBI Taxonomy" id="34073"/>
    <lineage>
        <taxon>Bacteria</taxon>
        <taxon>Pseudomonadati</taxon>
        <taxon>Pseudomonadota</taxon>
        <taxon>Betaproteobacteria</taxon>
        <taxon>Burkholderiales</taxon>
        <taxon>Comamonadaceae</taxon>
        <taxon>Variovorax</taxon>
    </lineage>
</organism>
<keyword evidence="1" id="KW-1133">Transmembrane helix</keyword>
<reference evidence="2" key="1">
    <citation type="submission" date="2023-07" db="EMBL/GenBank/DDBJ databases">
        <title>Sorghum-associated microbial communities from plants grown in Nebraska, USA.</title>
        <authorList>
            <person name="Schachtman D."/>
        </authorList>
    </citation>
    <scope>NUCLEOTIDE SEQUENCE</scope>
    <source>
        <strain evidence="2">DS3315</strain>
    </source>
</reference>
<gene>
    <name evidence="2" type="ORF">J2W39_003760</name>
</gene>
<accession>A0AAW8EI55</accession>
<evidence type="ECO:0000256" key="1">
    <source>
        <dbReference type="SAM" id="Phobius"/>
    </source>
</evidence>
<proteinExistence type="predicted"/>